<dbReference type="PRINTS" id="PR00260">
    <property type="entry name" value="CHEMTRNSDUCR"/>
</dbReference>
<evidence type="ECO:0000259" key="8">
    <source>
        <dbReference type="PROSITE" id="PS50111"/>
    </source>
</evidence>
<dbReference type="SMART" id="SM00283">
    <property type="entry name" value="MA"/>
    <property type="match status" value="1"/>
</dbReference>
<evidence type="ECO:0000256" key="7">
    <source>
        <dbReference type="SAM" id="Phobius"/>
    </source>
</evidence>
<name>A0AAE3IUW3_9BACI</name>
<keyword evidence="4 6" id="KW-0807">Transducer</keyword>
<reference evidence="10" key="1">
    <citation type="submission" date="2022-10" db="EMBL/GenBank/DDBJ databases">
        <title>Description of Fervidibacillus gen. nov. in the family Fervidibacillaceae fam. nov. with two species, Fervidibacillus albus sp. nov., and Fervidibacillus halotolerans sp. nov., isolated from tidal flat sediments.</title>
        <authorList>
            <person name="Kwon K.K."/>
            <person name="Yang S.-H."/>
        </authorList>
    </citation>
    <scope>NUCLEOTIDE SEQUENCE</scope>
    <source>
        <strain evidence="10">JCM 19140</strain>
    </source>
</reference>
<dbReference type="CDD" id="cd11386">
    <property type="entry name" value="MCP_signal"/>
    <property type="match status" value="1"/>
</dbReference>
<dbReference type="InterPro" id="IPR004089">
    <property type="entry name" value="MCPsignal_dom"/>
</dbReference>
<evidence type="ECO:0000256" key="6">
    <source>
        <dbReference type="PROSITE-ProRule" id="PRU00284"/>
    </source>
</evidence>
<dbReference type="SMART" id="SM00304">
    <property type="entry name" value="HAMP"/>
    <property type="match status" value="1"/>
</dbReference>
<keyword evidence="2" id="KW-1003">Cell membrane</keyword>
<dbReference type="InterPro" id="IPR004090">
    <property type="entry name" value="Chemotax_Me-accpt_rcpt"/>
</dbReference>
<gene>
    <name evidence="10" type="ORF">OEV98_16210</name>
</gene>
<organism evidence="10 11">
    <name type="scientific">Perspicuibacillus lycopersici</name>
    <dbReference type="NCBI Taxonomy" id="1325689"/>
    <lineage>
        <taxon>Bacteria</taxon>
        <taxon>Bacillati</taxon>
        <taxon>Bacillota</taxon>
        <taxon>Bacilli</taxon>
        <taxon>Bacillales</taxon>
        <taxon>Bacillaceae</taxon>
        <taxon>Perspicuibacillus</taxon>
    </lineage>
</organism>
<keyword evidence="7" id="KW-0812">Transmembrane</keyword>
<keyword evidence="3 7" id="KW-0472">Membrane</keyword>
<dbReference type="InterPro" id="IPR003660">
    <property type="entry name" value="HAMP_dom"/>
</dbReference>
<dbReference type="Pfam" id="PF00672">
    <property type="entry name" value="HAMP"/>
    <property type="match status" value="1"/>
</dbReference>
<evidence type="ECO:0000256" key="5">
    <source>
        <dbReference type="ARBA" id="ARBA00029447"/>
    </source>
</evidence>
<dbReference type="EMBL" id="JAOUSF010000006">
    <property type="protein sequence ID" value="MCU9615080.1"/>
    <property type="molecule type" value="Genomic_DNA"/>
</dbReference>
<dbReference type="PROSITE" id="PS50111">
    <property type="entry name" value="CHEMOTAXIS_TRANSDUC_2"/>
    <property type="match status" value="1"/>
</dbReference>
<dbReference type="GO" id="GO:0005886">
    <property type="term" value="C:plasma membrane"/>
    <property type="evidence" value="ECO:0007669"/>
    <property type="project" value="UniProtKB-SubCell"/>
</dbReference>
<evidence type="ECO:0000313" key="11">
    <source>
        <dbReference type="Proteomes" id="UP001209318"/>
    </source>
</evidence>
<dbReference type="Gene3D" id="1.10.287.950">
    <property type="entry name" value="Methyl-accepting chemotaxis protein"/>
    <property type="match status" value="1"/>
</dbReference>
<dbReference type="Pfam" id="PF00015">
    <property type="entry name" value="MCPsignal"/>
    <property type="match status" value="1"/>
</dbReference>
<dbReference type="GO" id="GO:0004888">
    <property type="term" value="F:transmembrane signaling receptor activity"/>
    <property type="evidence" value="ECO:0007669"/>
    <property type="project" value="InterPro"/>
</dbReference>
<evidence type="ECO:0000256" key="1">
    <source>
        <dbReference type="ARBA" id="ARBA00004236"/>
    </source>
</evidence>
<dbReference type="SUPFAM" id="SSF58104">
    <property type="entry name" value="Methyl-accepting chemotaxis protein (MCP) signaling domain"/>
    <property type="match status" value="1"/>
</dbReference>
<feature type="domain" description="HAMP" evidence="9">
    <location>
        <begin position="209"/>
        <end position="262"/>
    </location>
</feature>
<feature type="domain" description="Methyl-accepting transducer" evidence="8">
    <location>
        <begin position="281"/>
        <end position="538"/>
    </location>
</feature>
<dbReference type="AlphaFoldDB" id="A0AAE3IUW3"/>
<evidence type="ECO:0000259" key="9">
    <source>
        <dbReference type="PROSITE" id="PS50885"/>
    </source>
</evidence>
<evidence type="ECO:0000313" key="10">
    <source>
        <dbReference type="EMBL" id="MCU9615080.1"/>
    </source>
</evidence>
<evidence type="ECO:0000256" key="4">
    <source>
        <dbReference type="ARBA" id="ARBA00023224"/>
    </source>
</evidence>
<evidence type="ECO:0000256" key="3">
    <source>
        <dbReference type="ARBA" id="ARBA00023136"/>
    </source>
</evidence>
<dbReference type="GO" id="GO:0007165">
    <property type="term" value="P:signal transduction"/>
    <property type="evidence" value="ECO:0007669"/>
    <property type="project" value="UniProtKB-KW"/>
</dbReference>
<dbReference type="PANTHER" id="PTHR32089:SF114">
    <property type="entry name" value="METHYL-ACCEPTING CHEMOTAXIS PROTEIN MCPB"/>
    <property type="match status" value="1"/>
</dbReference>
<comment type="subcellular location">
    <subcellularLocation>
        <location evidence="1">Cell membrane</location>
    </subcellularLocation>
</comment>
<dbReference type="Proteomes" id="UP001209318">
    <property type="component" value="Unassembled WGS sequence"/>
</dbReference>
<accession>A0AAE3IUW3</accession>
<comment type="similarity">
    <text evidence="5">Belongs to the methyl-accepting chemotaxis (MCP) protein family.</text>
</comment>
<evidence type="ECO:0000256" key="2">
    <source>
        <dbReference type="ARBA" id="ARBA00022475"/>
    </source>
</evidence>
<proteinExistence type="inferred from homology"/>
<keyword evidence="11" id="KW-1185">Reference proteome</keyword>
<dbReference type="RefSeq" id="WP_263074397.1">
    <property type="nucleotide sequence ID" value="NZ_JAOUSF010000006.1"/>
</dbReference>
<dbReference type="PROSITE" id="PS50885">
    <property type="entry name" value="HAMP"/>
    <property type="match status" value="1"/>
</dbReference>
<keyword evidence="7" id="KW-1133">Transmembrane helix</keyword>
<dbReference type="GO" id="GO:0006935">
    <property type="term" value="P:chemotaxis"/>
    <property type="evidence" value="ECO:0007669"/>
    <property type="project" value="InterPro"/>
</dbReference>
<sequence length="567" mass="63405">MRKWYRNTKIGTKYRIALVGTILLFLVAAGIVCYESYQIRKNLETVERLDQINELVTEMTNTFNTKDIRVADFVITKWVAFYSEAEQLTTELESLADQITPLLQEKEQIELMKEIRDNFALHHDVFVNGIYPAIQSTNNAAALEERSLARDIRLETVEMLDELLKMTEADNLHALEQTELKQNQSMIVLIISIVVATVFGGLLLLFINRGVKRNLSKVVSVANEIANGNLQVLDLDYVYKDEIGQLSQSINTMKSNLNTMITHLSYVSNRVFDKSKELTEFADELQSGGEQIAATMEELSSGSEEQAQSANNLFEQTKHYLDTIAAVVYQTEETKQLSENMITITNKGNKNMDTTVGQMKVIHEKIDQSFEGLKGLDEKIKNISSLTSVIKEIAEQTNLLALNASIEAARAGEHGKGFAVVANEVRKLAVQVKASVKDISGILIDIQEESDSVLTSLEEGYLLVRNGTEQMHITEATFDDMLVIIEEVGKQISTMTETLYEVIENSQTIGASIETIAAVSEQSTAGIEETTATVQQANGYMEKIHSNAVELEQESEKLKEVMKKFTI</sequence>
<feature type="transmembrane region" description="Helical" evidence="7">
    <location>
        <begin position="186"/>
        <end position="207"/>
    </location>
</feature>
<dbReference type="PANTHER" id="PTHR32089">
    <property type="entry name" value="METHYL-ACCEPTING CHEMOTAXIS PROTEIN MCPB"/>
    <property type="match status" value="1"/>
</dbReference>
<protein>
    <submittedName>
        <fullName evidence="10">Methyl-accepting chemotaxis protein</fullName>
    </submittedName>
</protein>
<dbReference type="CDD" id="cd06225">
    <property type="entry name" value="HAMP"/>
    <property type="match status" value="1"/>
</dbReference>
<comment type="caution">
    <text evidence="10">The sequence shown here is derived from an EMBL/GenBank/DDBJ whole genome shotgun (WGS) entry which is preliminary data.</text>
</comment>